<proteinExistence type="inferred from homology"/>
<dbReference type="Proteomes" id="UP001629953">
    <property type="component" value="Unassembled WGS sequence"/>
</dbReference>
<comment type="function">
    <text evidence="6">Catalyzes the interconversion of beta-pyran and beta-furan forms of D-ribose.</text>
</comment>
<dbReference type="InterPro" id="IPR007721">
    <property type="entry name" value="RbsD_FucU"/>
</dbReference>
<dbReference type="PANTHER" id="PTHR37831:SF1">
    <property type="entry name" value="D-RIBOSE PYRANASE"/>
    <property type="match status" value="1"/>
</dbReference>
<evidence type="ECO:0000313" key="7">
    <source>
        <dbReference type="EMBL" id="MFM2483548.1"/>
    </source>
</evidence>
<dbReference type="Pfam" id="PF05025">
    <property type="entry name" value="RbsD_FucU"/>
    <property type="match status" value="1"/>
</dbReference>
<dbReference type="EC" id="5.4.99.62" evidence="2 6"/>
<feature type="binding site" evidence="6">
    <location>
        <position position="106"/>
    </location>
    <ligand>
        <name>substrate</name>
    </ligand>
</feature>
<protein>
    <recommendedName>
        <fullName evidence="2 6">D-ribose pyranase</fullName>
        <ecNumber evidence="2 6">5.4.99.62</ecNumber>
    </recommendedName>
</protein>
<dbReference type="SUPFAM" id="SSF102546">
    <property type="entry name" value="RbsD-like"/>
    <property type="match status" value="1"/>
</dbReference>
<gene>
    <name evidence="6 7" type="primary">rbsD</name>
    <name evidence="7" type="ORF">ABUE30_00390</name>
</gene>
<comment type="caution">
    <text evidence="7">The sequence shown here is derived from an EMBL/GenBank/DDBJ whole genome shotgun (WGS) entry which is preliminary data.</text>
</comment>
<dbReference type="RefSeq" id="WP_408621659.1">
    <property type="nucleotide sequence ID" value="NZ_JBEQCT010000001.1"/>
</dbReference>
<feature type="active site" description="Proton donor" evidence="6">
    <location>
        <position position="20"/>
    </location>
</feature>
<dbReference type="InterPro" id="IPR023064">
    <property type="entry name" value="D-ribose_pyranase"/>
</dbReference>
<comment type="subunit">
    <text evidence="6">Homodecamer.</text>
</comment>
<evidence type="ECO:0000256" key="1">
    <source>
        <dbReference type="ARBA" id="ARBA00000223"/>
    </source>
</evidence>
<keyword evidence="3 6" id="KW-0963">Cytoplasm</keyword>
<dbReference type="Gene3D" id="3.40.1650.10">
    <property type="entry name" value="RbsD-like domain"/>
    <property type="match status" value="1"/>
</dbReference>
<comment type="similarity">
    <text evidence="6">Belongs to the RbsD / FucU family. RbsD subfamily.</text>
</comment>
<reference evidence="7 8" key="1">
    <citation type="journal article" date="2013" name="Int. J. Syst. Evol. Microbiol.">
        <title>Celerinatantimonas yamalensis sp. nov., a cold-adapted diazotrophic bacterium from a cold permafrost brine.</title>
        <authorList>
            <person name="Shcherbakova V."/>
            <person name="Chuvilskaya N."/>
            <person name="Rivkina E."/>
            <person name="Demidov N."/>
            <person name="Uchaeva V."/>
            <person name="Suetin S."/>
            <person name="Suzina N."/>
            <person name="Gilichinsky D."/>
        </authorList>
    </citation>
    <scope>NUCLEOTIDE SEQUENCE [LARGE SCALE GENOMIC DNA]</scope>
    <source>
        <strain evidence="7 8">C7</strain>
    </source>
</reference>
<comment type="pathway">
    <text evidence="6">Carbohydrate metabolism; D-ribose degradation; D-ribose 5-phosphate from beta-D-ribopyranose: step 1/2.</text>
</comment>
<feature type="binding site" evidence="6">
    <location>
        <begin position="128"/>
        <end position="130"/>
    </location>
    <ligand>
        <name>substrate</name>
    </ligand>
</feature>
<keyword evidence="8" id="KW-1185">Reference proteome</keyword>
<keyword evidence="5 6" id="KW-0119">Carbohydrate metabolism</keyword>
<evidence type="ECO:0000313" key="8">
    <source>
        <dbReference type="Proteomes" id="UP001629953"/>
    </source>
</evidence>
<keyword evidence="4 6" id="KW-0413">Isomerase</keyword>
<accession>A0ABW9G2E0</accession>
<evidence type="ECO:0000256" key="3">
    <source>
        <dbReference type="ARBA" id="ARBA00022490"/>
    </source>
</evidence>
<comment type="catalytic activity">
    <reaction evidence="1 6">
        <text>beta-D-ribopyranose = beta-D-ribofuranose</text>
        <dbReference type="Rhea" id="RHEA:25432"/>
        <dbReference type="ChEBI" id="CHEBI:27476"/>
        <dbReference type="ChEBI" id="CHEBI:47002"/>
        <dbReference type="EC" id="5.4.99.62"/>
    </reaction>
</comment>
<comment type="subcellular location">
    <subcellularLocation>
        <location evidence="6">Cytoplasm</location>
    </subcellularLocation>
</comment>
<sequence length="139" mass="15412">MKRSPLLHSEISYLIAKLGHTQEVTVGDAGLPIPTGVQRIDLAVTPGLPDFISTLEAILSEMVVEGIFIAEQTRDQSPDFYAQLQGVIGRYEQTHRCHIDQQWITHEDLKQRSQLSQAVIRTGECTPFANVILQAGVAF</sequence>
<dbReference type="HAMAP" id="MF_01661">
    <property type="entry name" value="D_rib_pyranase"/>
    <property type="match status" value="1"/>
</dbReference>
<dbReference type="GO" id="GO:0062193">
    <property type="term" value="F:D-ribose pyranase activity"/>
    <property type="evidence" value="ECO:0007669"/>
    <property type="project" value="UniProtKB-EC"/>
</dbReference>
<dbReference type="PANTHER" id="PTHR37831">
    <property type="entry name" value="D-RIBOSE PYRANASE"/>
    <property type="match status" value="1"/>
</dbReference>
<evidence type="ECO:0000256" key="5">
    <source>
        <dbReference type="ARBA" id="ARBA00023277"/>
    </source>
</evidence>
<evidence type="ECO:0000256" key="6">
    <source>
        <dbReference type="HAMAP-Rule" id="MF_01661"/>
    </source>
</evidence>
<evidence type="ECO:0000256" key="2">
    <source>
        <dbReference type="ARBA" id="ARBA00012862"/>
    </source>
</evidence>
<evidence type="ECO:0000256" key="4">
    <source>
        <dbReference type="ARBA" id="ARBA00023235"/>
    </source>
</evidence>
<dbReference type="InterPro" id="IPR023750">
    <property type="entry name" value="RbsD-like_sf"/>
</dbReference>
<dbReference type="NCBIfam" id="NF008761">
    <property type="entry name" value="PRK11797.1"/>
    <property type="match status" value="1"/>
</dbReference>
<name>A0ABW9G2E0_9GAMM</name>
<dbReference type="EMBL" id="JBEQCT010000001">
    <property type="protein sequence ID" value="MFM2483548.1"/>
    <property type="molecule type" value="Genomic_DNA"/>
</dbReference>
<feature type="binding site" evidence="6">
    <location>
        <position position="28"/>
    </location>
    <ligand>
        <name>substrate</name>
    </ligand>
</feature>
<organism evidence="7 8">
    <name type="scientific">Celerinatantimonas yamalensis</name>
    <dbReference type="NCBI Taxonomy" id="559956"/>
    <lineage>
        <taxon>Bacteria</taxon>
        <taxon>Pseudomonadati</taxon>
        <taxon>Pseudomonadota</taxon>
        <taxon>Gammaproteobacteria</taxon>
        <taxon>Celerinatantimonadaceae</taxon>
        <taxon>Celerinatantimonas</taxon>
    </lineage>
</organism>